<dbReference type="eggNOG" id="COG1728">
    <property type="taxonomic scope" value="Bacteria"/>
</dbReference>
<dbReference type="HOGENOM" id="CLU_121413_2_0_0"/>
<sequence>MRINPLEDGKFRSSEVKKKKKIKFKSSSAVRSMDSTSFFEVLEEAEEEKLDELLERLIRQVVKSGNNLVRSPTQENFRSYRESIKDFLKVIEKKLYKIGKQLSSVDLHLIVQEVDNRLEKIAAELFEAERGAILLSARVQEIYGLLMDLYR</sequence>
<evidence type="ECO:0000313" key="2">
    <source>
        <dbReference type="Proteomes" id="UP000002016"/>
    </source>
</evidence>
<evidence type="ECO:0008006" key="3">
    <source>
        <dbReference type="Google" id="ProtNLM"/>
    </source>
</evidence>
<keyword evidence="2" id="KW-1185">Reference proteome</keyword>
<dbReference type="OrthoDB" id="47226at2"/>
<dbReference type="SUPFAM" id="SSF158397">
    <property type="entry name" value="TM1646-like"/>
    <property type="match status" value="1"/>
</dbReference>
<evidence type="ECO:0000313" key="1">
    <source>
        <dbReference type="EMBL" id="ABV32636.1"/>
    </source>
</evidence>
<dbReference type="STRING" id="416591.Tlet_0064"/>
<reference evidence="1 2" key="1">
    <citation type="submission" date="2007-08" db="EMBL/GenBank/DDBJ databases">
        <title>Complete sequence of Thermotoga lettingae TMO.</title>
        <authorList>
            <consortium name="US DOE Joint Genome Institute"/>
            <person name="Copeland A."/>
            <person name="Lucas S."/>
            <person name="Lapidus A."/>
            <person name="Barry K."/>
            <person name="Glavina del Rio T."/>
            <person name="Dalin E."/>
            <person name="Tice H."/>
            <person name="Pitluck S."/>
            <person name="Foster B."/>
            <person name="Bruce D."/>
            <person name="Schmutz J."/>
            <person name="Larimer F."/>
            <person name="Land M."/>
            <person name="Hauser L."/>
            <person name="Kyrpides N."/>
            <person name="Mikhailova N."/>
            <person name="Nelson K."/>
            <person name="Gogarten J.P."/>
            <person name="Noll K."/>
            <person name="Richardson P."/>
        </authorList>
    </citation>
    <scope>NUCLEOTIDE SEQUENCE [LARGE SCALE GENOMIC DNA]</scope>
    <source>
        <strain evidence="2">ATCC BAA-301 / DSM 14385 / NBRC 107922 / TMO</strain>
    </source>
</reference>
<dbReference type="Pfam" id="PF03885">
    <property type="entry name" value="DUF327"/>
    <property type="match status" value="1"/>
</dbReference>
<dbReference type="EMBL" id="CP000812">
    <property type="protein sequence ID" value="ABV32636.1"/>
    <property type="molecule type" value="Genomic_DNA"/>
</dbReference>
<organism evidence="1 2">
    <name type="scientific">Pseudothermotoga lettingae (strain ATCC BAA-301 / DSM 14385 / NBRC 107922 / TMO)</name>
    <name type="common">Thermotoga lettingae</name>
    <dbReference type="NCBI Taxonomy" id="416591"/>
    <lineage>
        <taxon>Bacteria</taxon>
        <taxon>Thermotogati</taxon>
        <taxon>Thermotogota</taxon>
        <taxon>Thermotogae</taxon>
        <taxon>Thermotogales</taxon>
        <taxon>Thermotogaceae</taxon>
        <taxon>Pseudothermotoga</taxon>
    </lineage>
</organism>
<accession>A8F3A2</accession>
<dbReference type="Gene3D" id="1.20.120.490">
    <property type="entry name" value="Hypothetical protein TM1646-like domain"/>
    <property type="match status" value="1"/>
</dbReference>
<dbReference type="RefSeq" id="WP_012002117.1">
    <property type="nucleotide sequence ID" value="NC_009828.1"/>
</dbReference>
<gene>
    <name evidence="1" type="ordered locus">Tlet_0064</name>
</gene>
<dbReference type="AlphaFoldDB" id="A8F3A2"/>
<protein>
    <recommendedName>
        <fullName evidence="3">DUF327 domain-containing protein</fullName>
    </recommendedName>
</protein>
<dbReference type="InterPro" id="IPR005585">
    <property type="entry name" value="DUF327"/>
</dbReference>
<proteinExistence type="predicted"/>
<dbReference type="KEGG" id="tle:Tlet_0064"/>
<reference evidence="1 2" key="2">
    <citation type="journal article" date="2009" name="Proc. Natl. Acad. Sci. U.S.A.">
        <title>On the chimeric nature, thermophilic origin, and phylogenetic placement of the Thermotogales.</title>
        <authorList>
            <person name="Zhaxybayeva O."/>
            <person name="Swithers K.S."/>
            <person name="Lapierre P."/>
            <person name="Fournier G.P."/>
            <person name="Bickhart D.M."/>
            <person name="DeBoy R.T."/>
            <person name="Nelson K.E."/>
            <person name="Nesbo C.L."/>
            <person name="Doolittle W.F."/>
            <person name="Gogarten J.P."/>
            <person name="Noll K.M."/>
        </authorList>
    </citation>
    <scope>NUCLEOTIDE SEQUENCE [LARGE SCALE GENOMIC DNA]</scope>
    <source>
        <strain evidence="2">ATCC BAA-301 / DSM 14385 / NBRC 107922 / TMO</strain>
    </source>
</reference>
<name>A8F3A2_PSELT</name>
<dbReference type="InterPro" id="IPR024042">
    <property type="entry name" value="TM1646-like_dom_sf"/>
</dbReference>
<dbReference type="Proteomes" id="UP000002016">
    <property type="component" value="Chromosome"/>
</dbReference>